<evidence type="ECO:0000313" key="3">
    <source>
        <dbReference type="Proteomes" id="UP001302321"/>
    </source>
</evidence>
<evidence type="ECO:0000256" key="1">
    <source>
        <dbReference type="SAM" id="MobiDB-lite"/>
    </source>
</evidence>
<reference evidence="2" key="2">
    <citation type="submission" date="2023-05" db="EMBL/GenBank/DDBJ databases">
        <authorList>
            <consortium name="Lawrence Berkeley National Laboratory"/>
            <person name="Steindorff A."/>
            <person name="Hensen N."/>
            <person name="Bonometti L."/>
            <person name="Westerberg I."/>
            <person name="Brannstrom I.O."/>
            <person name="Guillou S."/>
            <person name="Cros-Aarteil S."/>
            <person name="Calhoun S."/>
            <person name="Haridas S."/>
            <person name="Kuo A."/>
            <person name="Mondo S."/>
            <person name="Pangilinan J."/>
            <person name="Riley R."/>
            <person name="Labutti K."/>
            <person name="Andreopoulos B."/>
            <person name="Lipzen A."/>
            <person name="Chen C."/>
            <person name="Yanf M."/>
            <person name="Daum C."/>
            <person name="Ng V."/>
            <person name="Clum A."/>
            <person name="Ohm R."/>
            <person name="Martin F."/>
            <person name="Silar P."/>
            <person name="Natvig D."/>
            <person name="Lalanne C."/>
            <person name="Gautier V."/>
            <person name="Ament-Velasquez S.L."/>
            <person name="Kruys A."/>
            <person name="Hutchinson M.I."/>
            <person name="Powell A.J."/>
            <person name="Barry K."/>
            <person name="Miller A.N."/>
            <person name="Grigoriev I.V."/>
            <person name="Debuchy R."/>
            <person name="Gladieux P."/>
            <person name="Thoren M.H."/>
            <person name="Johannesson H."/>
        </authorList>
    </citation>
    <scope>NUCLEOTIDE SEQUENCE</scope>
    <source>
        <strain evidence="2">CBS 892.96</strain>
    </source>
</reference>
<comment type="caution">
    <text evidence="2">The sequence shown here is derived from an EMBL/GenBank/DDBJ whole genome shotgun (WGS) entry which is preliminary data.</text>
</comment>
<organism evidence="2 3">
    <name type="scientific">Triangularia setosa</name>
    <dbReference type="NCBI Taxonomy" id="2587417"/>
    <lineage>
        <taxon>Eukaryota</taxon>
        <taxon>Fungi</taxon>
        <taxon>Dikarya</taxon>
        <taxon>Ascomycota</taxon>
        <taxon>Pezizomycotina</taxon>
        <taxon>Sordariomycetes</taxon>
        <taxon>Sordariomycetidae</taxon>
        <taxon>Sordariales</taxon>
        <taxon>Podosporaceae</taxon>
        <taxon>Triangularia</taxon>
    </lineage>
</organism>
<feature type="region of interest" description="Disordered" evidence="1">
    <location>
        <begin position="83"/>
        <end position="194"/>
    </location>
</feature>
<feature type="compositionally biased region" description="Polar residues" evidence="1">
    <location>
        <begin position="139"/>
        <end position="149"/>
    </location>
</feature>
<accession>A0AAN6W021</accession>
<dbReference type="AlphaFoldDB" id="A0AAN6W021"/>
<name>A0AAN6W021_9PEZI</name>
<feature type="compositionally biased region" description="Low complexity" evidence="1">
    <location>
        <begin position="96"/>
        <end position="116"/>
    </location>
</feature>
<feature type="compositionally biased region" description="Basic and acidic residues" evidence="1">
    <location>
        <begin position="170"/>
        <end position="179"/>
    </location>
</feature>
<dbReference type="EMBL" id="MU866379">
    <property type="protein sequence ID" value="KAK4172969.1"/>
    <property type="molecule type" value="Genomic_DNA"/>
</dbReference>
<evidence type="ECO:0000313" key="2">
    <source>
        <dbReference type="EMBL" id="KAK4172969.1"/>
    </source>
</evidence>
<feature type="compositionally biased region" description="Low complexity" evidence="1">
    <location>
        <begin position="128"/>
        <end position="138"/>
    </location>
</feature>
<feature type="compositionally biased region" description="Polar residues" evidence="1">
    <location>
        <begin position="83"/>
        <end position="95"/>
    </location>
</feature>
<gene>
    <name evidence="2" type="ORF">QBC36DRAFT_293869</name>
</gene>
<sequence length="194" mass="20003">MTVDEEANNGNLAKKVMFRDADSSTTPAAQQAAEATAKSMQQTASPTVSLAAPRSLTNAAATSCCKPKIEGLLTITEAEPLYASTSSNPSYGQTASTGSEPTNTTPSNTNNTVVGSATQSGDRRLSKTPQETETETPTGSSARDSSAESLRTAMRENVRLHSLILGTDEAAARDQDDGRSSSSLSTVKAVGAAL</sequence>
<proteinExistence type="predicted"/>
<dbReference type="Proteomes" id="UP001302321">
    <property type="component" value="Unassembled WGS sequence"/>
</dbReference>
<feature type="region of interest" description="Disordered" evidence="1">
    <location>
        <begin position="1"/>
        <end position="51"/>
    </location>
</feature>
<reference evidence="2" key="1">
    <citation type="journal article" date="2023" name="Mol. Phylogenet. Evol.">
        <title>Genome-scale phylogeny and comparative genomics of the fungal order Sordariales.</title>
        <authorList>
            <person name="Hensen N."/>
            <person name="Bonometti L."/>
            <person name="Westerberg I."/>
            <person name="Brannstrom I.O."/>
            <person name="Guillou S."/>
            <person name="Cros-Aarteil S."/>
            <person name="Calhoun S."/>
            <person name="Haridas S."/>
            <person name="Kuo A."/>
            <person name="Mondo S."/>
            <person name="Pangilinan J."/>
            <person name="Riley R."/>
            <person name="LaButti K."/>
            <person name="Andreopoulos B."/>
            <person name="Lipzen A."/>
            <person name="Chen C."/>
            <person name="Yan M."/>
            <person name="Daum C."/>
            <person name="Ng V."/>
            <person name="Clum A."/>
            <person name="Steindorff A."/>
            <person name="Ohm R.A."/>
            <person name="Martin F."/>
            <person name="Silar P."/>
            <person name="Natvig D.O."/>
            <person name="Lalanne C."/>
            <person name="Gautier V."/>
            <person name="Ament-Velasquez S.L."/>
            <person name="Kruys A."/>
            <person name="Hutchinson M.I."/>
            <person name="Powell A.J."/>
            <person name="Barry K."/>
            <person name="Miller A.N."/>
            <person name="Grigoriev I.V."/>
            <person name="Debuchy R."/>
            <person name="Gladieux P."/>
            <person name="Hiltunen Thoren M."/>
            <person name="Johannesson H."/>
        </authorList>
    </citation>
    <scope>NUCLEOTIDE SEQUENCE</scope>
    <source>
        <strain evidence="2">CBS 892.96</strain>
    </source>
</reference>
<protein>
    <submittedName>
        <fullName evidence="2">Uncharacterized protein</fullName>
    </submittedName>
</protein>
<feature type="compositionally biased region" description="Low complexity" evidence="1">
    <location>
        <begin position="23"/>
        <end position="39"/>
    </location>
</feature>
<keyword evidence="3" id="KW-1185">Reference proteome</keyword>